<keyword evidence="5" id="KW-0460">Magnesium</keyword>
<dbReference type="PANTHER" id="PTHR12318:SF0">
    <property type="entry name" value="ACYL-COENZYME A DIPHOSPHATASE NUDT19"/>
    <property type="match status" value="1"/>
</dbReference>
<dbReference type="GO" id="GO:0046872">
    <property type="term" value="F:metal ion binding"/>
    <property type="evidence" value="ECO:0007669"/>
    <property type="project" value="UniProtKB-KW"/>
</dbReference>
<keyword evidence="3" id="KW-0479">Metal-binding</keyword>
<dbReference type="GO" id="GO:0005739">
    <property type="term" value="C:mitochondrion"/>
    <property type="evidence" value="ECO:0007669"/>
    <property type="project" value="TreeGrafter"/>
</dbReference>
<keyword evidence="6" id="KW-0464">Manganese</keyword>
<dbReference type="Gene3D" id="3.90.79.10">
    <property type="entry name" value="Nucleoside Triphosphate Pyrophosphohydrolase"/>
    <property type="match status" value="1"/>
</dbReference>
<dbReference type="PROSITE" id="PS51462">
    <property type="entry name" value="NUDIX"/>
    <property type="match status" value="1"/>
</dbReference>
<evidence type="ECO:0000259" key="8">
    <source>
        <dbReference type="PROSITE" id="PS51462"/>
    </source>
</evidence>
<evidence type="ECO:0000256" key="6">
    <source>
        <dbReference type="ARBA" id="ARBA00023211"/>
    </source>
</evidence>
<accession>A0AB34L384</accession>
<evidence type="ECO:0000313" key="10">
    <source>
        <dbReference type="Proteomes" id="UP000803884"/>
    </source>
</evidence>
<organism evidence="9 10">
    <name type="scientific">Cladosporium halotolerans</name>
    <dbReference type="NCBI Taxonomy" id="1052096"/>
    <lineage>
        <taxon>Eukaryota</taxon>
        <taxon>Fungi</taxon>
        <taxon>Dikarya</taxon>
        <taxon>Ascomycota</taxon>
        <taxon>Pezizomycotina</taxon>
        <taxon>Dothideomycetes</taxon>
        <taxon>Dothideomycetidae</taxon>
        <taxon>Cladosporiales</taxon>
        <taxon>Cladosporiaceae</taxon>
        <taxon>Cladosporium</taxon>
    </lineage>
</organism>
<dbReference type="CDD" id="cd18870">
    <property type="entry name" value="NUDIX_AcylCoAdiphos_Nudt19"/>
    <property type="match status" value="1"/>
</dbReference>
<evidence type="ECO:0000256" key="3">
    <source>
        <dbReference type="ARBA" id="ARBA00022723"/>
    </source>
</evidence>
<evidence type="ECO:0000313" key="9">
    <source>
        <dbReference type="EMBL" id="KAL1590896.1"/>
    </source>
</evidence>
<dbReference type="PANTHER" id="PTHR12318">
    <property type="entry name" value="TESTOSTERONE-REGULATED PROTEIN RP2"/>
    <property type="match status" value="1"/>
</dbReference>
<dbReference type="SUPFAM" id="SSF55811">
    <property type="entry name" value="Nudix"/>
    <property type="match status" value="1"/>
</dbReference>
<feature type="domain" description="Nudix hydrolase" evidence="8">
    <location>
        <begin position="68"/>
        <end position="284"/>
    </location>
</feature>
<name>A0AB34L384_9PEZI</name>
<keyword evidence="10" id="KW-1185">Reference proteome</keyword>
<dbReference type="GO" id="GO:0016818">
    <property type="term" value="F:hydrolase activity, acting on acid anhydrides, in phosphorus-containing anhydrides"/>
    <property type="evidence" value="ECO:0007669"/>
    <property type="project" value="InterPro"/>
</dbReference>
<comment type="caution">
    <text evidence="9">The sequence shown here is derived from an EMBL/GenBank/DDBJ whole genome shotgun (WGS) entry which is preliminary data.</text>
</comment>
<dbReference type="RefSeq" id="XP_069234001.1">
    <property type="nucleotide sequence ID" value="XM_069369091.1"/>
</dbReference>
<protein>
    <recommendedName>
        <fullName evidence="8">Nudix hydrolase domain-containing protein</fullName>
    </recommendedName>
</protein>
<proteinExistence type="predicted"/>
<dbReference type="GeneID" id="96001929"/>
<evidence type="ECO:0000256" key="1">
    <source>
        <dbReference type="ARBA" id="ARBA00001936"/>
    </source>
</evidence>
<evidence type="ECO:0000256" key="4">
    <source>
        <dbReference type="ARBA" id="ARBA00022801"/>
    </source>
</evidence>
<dbReference type="EMBL" id="JAAQHG020000001">
    <property type="protein sequence ID" value="KAL1590896.1"/>
    <property type="molecule type" value="Genomic_DNA"/>
</dbReference>
<comment type="cofactor">
    <cofactor evidence="1">
        <name>Mn(2+)</name>
        <dbReference type="ChEBI" id="CHEBI:29035"/>
    </cofactor>
</comment>
<evidence type="ECO:0000256" key="2">
    <source>
        <dbReference type="ARBA" id="ARBA00001946"/>
    </source>
</evidence>
<reference evidence="9 10" key="1">
    <citation type="journal article" date="2020" name="Microbiol. Resour. Announc.">
        <title>Draft Genome Sequence of a Cladosporium Species Isolated from the Mesophotic Ascidian Didemnum maculosum.</title>
        <authorList>
            <person name="Gioti A."/>
            <person name="Siaperas R."/>
            <person name="Nikolaivits E."/>
            <person name="Le Goff G."/>
            <person name="Ouazzani J."/>
            <person name="Kotoulas G."/>
            <person name="Topakas E."/>
        </authorList>
    </citation>
    <scope>NUCLEOTIDE SEQUENCE [LARGE SCALE GENOMIC DNA]</scope>
    <source>
        <strain evidence="9 10">TM138-S3</strain>
    </source>
</reference>
<feature type="compositionally biased region" description="Basic and acidic residues" evidence="7">
    <location>
        <begin position="36"/>
        <end position="45"/>
    </location>
</feature>
<gene>
    <name evidence="9" type="ORF">WHR41_00485</name>
</gene>
<sequence length="409" mass="45660">MRVLSNELFLYAQPQRTRFIPVYAQVRRLHQSSGHRNLDGQKDINKQTISNGFTPMAGDKSKSNQAAVPRPSASVLLVSPQNQVLLLQRVKQSSSFASAHVFPGGNVSEFHDGRAPEPASAERHVDSEVYRKAAIRETFEESGILLARNAGFGRLIEVPEAEREEGRKLVHSNKVPFEQWLAQKGGRADIDGLLPFTRWVTPTNVPKRFTTQMYIYFLPTLSGTPLSANGQPNSNAEDFEPEVSIPTPTTDGGVEHTTARFLPASVWLRLAQEGRIILFPPQFFLLHQAAQHFDNLTAPTAYGSITRDTVPREELEARRKRLVDFIKSGSPPWTEKCISPTVQPPRGGKRRQDGRVVLGLERPGPELEAAKLGRKGHLEDCVLLDFRKEGPRRVAVISREEAMQPESKI</sequence>
<dbReference type="InterPro" id="IPR039121">
    <property type="entry name" value="NUDT19"/>
</dbReference>
<evidence type="ECO:0000256" key="7">
    <source>
        <dbReference type="SAM" id="MobiDB-lite"/>
    </source>
</evidence>
<dbReference type="InterPro" id="IPR015797">
    <property type="entry name" value="NUDIX_hydrolase-like_dom_sf"/>
</dbReference>
<dbReference type="AlphaFoldDB" id="A0AB34L384"/>
<evidence type="ECO:0000256" key="5">
    <source>
        <dbReference type="ARBA" id="ARBA00022842"/>
    </source>
</evidence>
<dbReference type="InterPro" id="IPR000086">
    <property type="entry name" value="NUDIX_hydrolase_dom"/>
</dbReference>
<feature type="region of interest" description="Disordered" evidence="7">
    <location>
        <begin position="32"/>
        <end position="68"/>
    </location>
</feature>
<dbReference type="Pfam" id="PF00293">
    <property type="entry name" value="NUDIX"/>
    <property type="match status" value="1"/>
</dbReference>
<keyword evidence="4" id="KW-0378">Hydrolase</keyword>
<comment type="cofactor">
    <cofactor evidence="2">
        <name>Mg(2+)</name>
        <dbReference type="ChEBI" id="CHEBI:18420"/>
    </cofactor>
</comment>
<dbReference type="Proteomes" id="UP000803884">
    <property type="component" value="Unassembled WGS sequence"/>
</dbReference>